<reference evidence="2" key="2">
    <citation type="submission" date="2018-03" db="EMBL/GenBank/DDBJ databases">
        <title>The Triticum urartu genome reveals the dynamic nature of wheat genome evolution.</title>
        <authorList>
            <person name="Ling H."/>
            <person name="Ma B."/>
            <person name="Shi X."/>
            <person name="Liu H."/>
            <person name="Dong L."/>
            <person name="Sun H."/>
            <person name="Cao Y."/>
            <person name="Gao Q."/>
            <person name="Zheng S."/>
            <person name="Li Y."/>
            <person name="Yu Y."/>
            <person name="Du H."/>
            <person name="Qi M."/>
            <person name="Li Y."/>
            <person name="Yu H."/>
            <person name="Cui Y."/>
            <person name="Wang N."/>
            <person name="Chen C."/>
            <person name="Wu H."/>
            <person name="Zhao Y."/>
            <person name="Zhang J."/>
            <person name="Li Y."/>
            <person name="Zhou W."/>
            <person name="Zhang B."/>
            <person name="Hu W."/>
            <person name="Eijk M."/>
            <person name="Tang J."/>
            <person name="Witsenboer H."/>
            <person name="Zhao S."/>
            <person name="Li Z."/>
            <person name="Zhang A."/>
            <person name="Wang D."/>
            <person name="Liang C."/>
        </authorList>
    </citation>
    <scope>NUCLEOTIDE SEQUENCE [LARGE SCALE GENOMIC DNA]</scope>
    <source>
        <strain evidence="2">cv. G1812</strain>
    </source>
</reference>
<evidence type="ECO:0000313" key="2">
    <source>
        <dbReference type="EnsemblPlants" id="TuG1812G0100001600.01.T03"/>
    </source>
</evidence>
<sequence>MRSSGGRTGSMTAGGGGEQQQQASSGRPSPPCRPQGAPGSGPPSPAAAMYCWRCSPSRSSSFSPLGTSARKGGHHSPWRTAASSLPHSLTSSLLPQYLSTHDHGDSTGGAASRCCCVKDRRRG</sequence>
<reference evidence="2" key="3">
    <citation type="submission" date="2022-06" db="UniProtKB">
        <authorList>
            <consortium name="EnsemblPlants"/>
        </authorList>
    </citation>
    <scope>IDENTIFICATION</scope>
</reference>
<organism evidence="2 3">
    <name type="scientific">Triticum urartu</name>
    <name type="common">Red wild einkorn</name>
    <name type="synonym">Crithodium urartu</name>
    <dbReference type="NCBI Taxonomy" id="4572"/>
    <lineage>
        <taxon>Eukaryota</taxon>
        <taxon>Viridiplantae</taxon>
        <taxon>Streptophyta</taxon>
        <taxon>Embryophyta</taxon>
        <taxon>Tracheophyta</taxon>
        <taxon>Spermatophyta</taxon>
        <taxon>Magnoliopsida</taxon>
        <taxon>Liliopsida</taxon>
        <taxon>Poales</taxon>
        <taxon>Poaceae</taxon>
        <taxon>BOP clade</taxon>
        <taxon>Pooideae</taxon>
        <taxon>Triticodae</taxon>
        <taxon>Triticeae</taxon>
        <taxon>Triticinae</taxon>
        <taxon>Triticum</taxon>
    </lineage>
</organism>
<proteinExistence type="predicted"/>
<dbReference type="EnsemblPlants" id="TuG1812G0100001600.01.T02">
    <property type="protein sequence ID" value="TuG1812G0100001600.01.T02"/>
    <property type="gene ID" value="TuG1812G0100001600.01"/>
</dbReference>
<accession>A0A8R7NYX0</accession>
<name>A0A8R7NYX0_TRIUA</name>
<feature type="compositionally biased region" description="Low complexity" evidence="1">
    <location>
        <begin position="55"/>
        <end position="64"/>
    </location>
</feature>
<dbReference type="EnsemblPlants" id="TuG1812G0100001600.01.T01">
    <property type="protein sequence ID" value="TuG1812G0100001600.01.T01"/>
    <property type="gene ID" value="TuG1812G0100001600.01"/>
</dbReference>
<protein>
    <submittedName>
        <fullName evidence="2">Uncharacterized protein</fullName>
    </submittedName>
</protein>
<keyword evidence="3" id="KW-1185">Reference proteome</keyword>
<feature type="compositionally biased region" description="Gly residues" evidence="1">
    <location>
        <begin position="1"/>
        <end position="18"/>
    </location>
</feature>
<dbReference type="Gramene" id="TuG1812G0100001600.01.T01">
    <property type="protein sequence ID" value="TuG1812G0100001600.01.T01"/>
    <property type="gene ID" value="TuG1812G0100001600.01"/>
</dbReference>
<reference evidence="3" key="1">
    <citation type="journal article" date="2013" name="Nature">
        <title>Draft genome of the wheat A-genome progenitor Triticum urartu.</title>
        <authorList>
            <person name="Ling H.Q."/>
            <person name="Zhao S."/>
            <person name="Liu D."/>
            <person name="Wang J."/>
            <person name="Sun H."/>
            <person name="Zhang C."/>
            <person name="Fan H."/>
            <person name="Li D."/>
            <person name="Dong L."/>
            <person name="Tao Y."/>
            <person name="Gao C."/>
            <person name="Wu H."/>
            <person name="Li Y."/>
            <person name="Cui Y."/>
            <person name="Guo X."/>
            <person name="Zheng S."/>
            <person name="Wang B."/>
            <person name="Yu K."/>
            <person name="Liang Q."/>
            <person name="Yang W."/>
            <person name="Lou X."/>
            <person name="Chen J."/>
            <person name="Feng M."/>
            <person name="Jian J."/>
            <person name="Zhang X."/>
            <person name="Luo G."/>
            <person name="Jiang Y."/>
            <person name="Liu J."/>
            <person name="Wang Z."/>
            <person name="Sha Y."/>
            <person name="Zhang B."/>
            <person name="Wu H."/>
            <person name="Tang D."/>
            <person name="Shen Q."/>
            <person name="Xue P."/>
            <person name="Zou S."/>
            <person name="Wang X."/>
            <person name="Liu X."/>
            <person name="Wang F."/>
            <person name="Yang Y."/>
            <person name="An X."/>
            <person name="Dong Z."/>
            <person name="Zhang K."/>
            <person name="Zhang X."/>
            <person name="Luo M.C."/>
            <person name="Dvorak J."/>
            <person name="Tong Y."/>
            <person name="Wang J."/>
            <person name="Yang H."/>
            <person name="Li Z."/>
            <person name="Wang D."/>
            <person name="Zhang A."/>
            <person name="Wang J."/>
        </authorList>
    </citation>
    <scope>NUCLEOTIDE SEQUENCE</scope>
    <source>
        <strain evidence="3">cv. G1812</strain>
    </source>
</reference>
<dbReference type="AlphaFoldDB" id="A0A8R7NYX0"/>
<dbReference type="Gramene" id="TuG1812G0100001600.01.T04">
    <property type="protein sequence ID" value="TuG1812G0100001600.01.T04"/>
    <property type="gene ID" value="TuG1812G0100001600.01"/>
</dbReference>
<feature type="region of interest" description="Disordered" evidence="1">
    <location>
        <begin position="1"/>
        <end position="83"/>
    </location>
</feature>
<evidence type="ECO:0000256" key="1">
    <source>
        <dbReference type="SAM" id="MobiDB-lite"/>
    </source>
</evidence>
<evidence type="ECO:0000313" key="3">
    <source>
        <dbReference type="Proteomes" id="UP000015106"/>
    </source>
</evidence>
<dbReference type="EnsemblPlants" id="TuG1812G0100001600.01.T03">
    <property type="protein sequence ID" value="TuG1812G0100001600.01.T03"/>
    <property type="gene ID" value="TuG1812G0100001600.01"/>
</dbReference>
<dbReference type="EnsemblPlants" id="TuG1812G0100001600.01.T04">
    <property type="protein sequence ID" value="TuG1812G0100001600.01.T04"/>
    <property type="gene ID" value="TuG1812G0100001600.01"/>
</dbReference>
<dbReference type="Gramene" id="TuG1812G0100001600.01.T03">
    <property type="protein sequence ID" value="TuG1812G0100001600.01.T03"/>
    <property type="gene ID" value="TuG1812G0100001600.01"/>
</dbReference>
<dbReference type="Proteomes" id="UP000015106">
    <property type="component" value="Chromosome 1"/>
</dbReference>
<dbReference type="Gramene" id="TuG1812G0100001600.01.T02">
    <property type="protein sequence ID" value="TuG1812G0100001600.01.T02"/>
    <property type="gene ID" value="TuG1812G0100001600.01"/>
</dbReference>